<evidence type="ECO:0000313" key="2">
    <source>
        <dbReference type="EMBL" id="MCE5170654.1"/>
    </source>
</evidence>
<dbReference type="Proteomes" id="UP001199916">
    <property type="component" value="Unassembled WGS sequence"/>
</dbReference>
<evidence type="ECO:0008006" key="4">
    <source>
        <dbReference type="Google" id="ProtNLM"/>
    </source>
</evidence>
<feature type="region of interest" description="Disordered" evidence="1">
    <location>
        <begin position="248"/>
        <end position="275"/>
    </location>
</feature>
<reference evidence="2 3" key="1">
    <citation type="submission" date="2021-11" db="EMBL/GenBank/DDBJ databases">
        <title>Draft genome sequence of Paenibacillus profundus YoMME, a new Gram-positive bacteria with exoelectrogenic properties.</title>
        <authorList>
            <person name="Hubenova Y."/>
            <person name="Hubenova E."/>
            <person name="Manasiev Y."/>
            <person name="Peykov S."/>
            <person name="Mitov M."/>
        </authorList>
    </citation>
    <scope>NUCLEOTIDE SEQUENCE [LARGE SCALE GENOMIC DNA]</scope>
    <source>
        <strain evidence="2 3">YoMME</strain>
    </source>
</reference>
<evidence type="ECO:0000313" key="3">
    <source>
        <dbReference type="Proteomes" id="UP001199916"/>
    </source>
</evidence>
<name>A0ABS8YHF5_9BACL</name>
<proteinExistence type="predicted"/>
<accession>A0ABS8YHF5</accession>
<gene>
    <name evidence="2" type="ORF">LQV63_15160</name>
</gene>
<keyword evidence="3" id="KW-1185">Reference proteome</keyword>
<comment type="caution">
    <text evidence="2">The sequence shown here is derived from an EMBL/GenBank/DDBJ whole genome shotgun (WGS) entry which is preliminary data.</text>
</comment>
<dbReference type="EMBL" id="JAJNBZ010000011">
    <property type="protein sequence ID" value="MCE5170654.1"/>
    <property type="molecule type" value="Genomic_DNA"/>
</dbReference>
<organism evidence="2 3">
    <name type="scientific">Paenibacillus profundus</name>
    <dbReference type="NCBI Taxonomy" id="1173085"/>
    <lineage>
        <taxon>Bacteria</taxon>
        <taxon>Bacillati</taxon>
        <taxon>Bacillota</taxon>
        <taxon>Bacilli</taxon>
        <taxon>Bacillales</taxon>
        <taxon>Paenibacillaceae</taxon>
        <taxon>Paenibacillus</taxon>
    </lineage>
</organism>
<evidence type="ECO:0000256" key="1">
    <source>
        <dbReference type="SAM" id="MobiDB-lite"/>
    </source>
</evidence>
<protein>
    <recommendedName>
        <fullName evidence="4">UDP-glucuronosyltransferase</fullName>
    </recommendedName>
</protein>
<sequence>MNEKKKVSFMQSASPVTILTSGNSLGAYVPGIRLQERLRRRGIPAEAEVLERLFPEEVRRKLVRTKQAFHNSFGAALMGTRLARDIGPVLDTEAVEALLERWQEQGRRTFLAMTGFWLPVLEQYGRRVHPDPVRVEFLRLDAIDTPSYRVYRDTYQRFRHHWLFRLEGEDPVLHYRLAMSDEPLVPYAEREERIVVHGGGWGIGTYRSAITALQDRFALDLVAYQPEEAGGARPCDRIYMTDPDWHPWSDEPEQRDQAAYPPTAEWKPNEPPVYERGTDGPRLYGAIRRSLAIVSKPGGGTLVDSLSAATPLVYLEPFGEHERANALLWERLGFGIAYDRWARSGFAIGILDQLHNNLKRRALSLSDYGGMFP</sequence>